<dbReference type="CDD" id="cd16373">
    <property type="entry name" value="DMSOR_beta_like"/>
    <property type="match status" value="1"/>
</dbReference>
<dbReference type="PROSITE" id="PS00198">
    <property type="entry name" value="4FE4S_FER_1"/>
    <property type="match status" value="2"/>
</dbReference>
<evidence type="ECO:0000256" key="5">
    <source>
        <dbReference type="ARBA" id="ARBA00022982"/>
    </source>
</evidence>
<evidence type="ECO:0000259" key="8">
    <source>
        <dbReference type="PROSITE" id="PS51379"/>
    </source>
</evidence>
<evidence type="ECO:0000313" key="9">
    <source>
        <dbReference type="EMBL" id="CUU04737.1"/>
    </source>
</evidence>
<feature type="domain" description="4Fe-4S ferredoxin-type" evidence="8">
    <location>
        <begin position="58"/>
        <end position="90"/>
    </location>
</feature>
<dbReference type="STRING" id="1643428.GCA_001442855_01034"/>
<gene>
    <name evidence="9" type="ORF">JGI1_01059</name>
</gene>
<keyword evidence="5" id="KW-0249">Electron transport</keyword>
<evidence type="ECO:0000256" key="4">
    <source>
        <dbReference type="ARBA" id="ARBA00022737"/>
    </source>
</evidence>
<evidence type="ECO:0000256" key="7">
    <source>
        <dbReference type="ARBA" id="ARBA00023014"/>
    </source>
</evidence>
<evidence type="ECO:0000256" key="6">
    <source>
        <dbReference type="ARBA" id="ARBA00023004"/>
    </source>
</evidence>
<feature type="domain" description="4Fe-4S ferredoxin-type" evidence="8">
    <location>
        <begin position="135"/>
        <end position="169"/>
    </location>
</feature>
<reference evidence="10" key="1">
    <citation type="submission" date="2015-11" db="EMBL/GenBank/DDBJ databases">
        <authorList>
            <person name="Varghese N."/>
        </authorList>
    </citation>
    <scope>NUCLEOTIDE SEQUENCE [LARGE SCALE GENOMIC DNA]</scope>
</reference>
<dbReference type="OrthoDB" id="9810688at2"/>
<keyword evidence="10" id="KW-1185">Reference proteome</keyword>
<feature type="domain" description="4Fe-4S ferredoxin-type" evidence="8">
    <location>
        <begin position="175"/>
        <end position="205"/>
    </location>
</feature>
<keyword evidence="2" id="KW-0004">4Fe-4S</keyword>
<keyword evidence="1" id="KW-0813">Transport</keyword>
<dbReference type="InterPro" id="IPR017896">
    <property type="entry name" value="4Fe4S_Fe-S-bd"/>
</dbReference>
<proteinExistence type="predicted"/>
<dbReference type="Pfam" id="PF00037">
    <property type="entry name" value="Fer4"/>
    <property type="match status" value="1"/>
</dbReference>
<dbReference type="EMBL" id="FAOO01000006">
    <property type="protein sequence ID" value="CUU04737.1"/>
    <property type="molecule type" value="Genomic_DNA"/>
</dbReference>
<accession>A0A0S4N419</accession>
<sequence>MKRRSFIKILSFAVSSLLLTATDYALYLYGRKGREAENLPPPLFRLFKDRLSDIRPPGAVYENEFKAKCIGCSVCINICKNLGYKSLSLKVGLSDFGTPVVDDMRNHPCTLCMECVKVCPTGALEKVHKERVKMGIALIDFELCLGWNGDVCLSCSKACPFGASVFEFYNSDWGNQPYINENCKGCGLCVKYCPVGGSAIRVVRIDDYEKVKSKYLSEFKLLLGMEHAKRYELVYSNIPKIMERGKIYDREYQ</sequence>
<keyword evidence="7" id="KW-0411">Iron-sulfur</keyword>
<dbReference type="Pfam" id="PF12800">
    <property type="entry name" value="Fer4_4"/>
    <property type="match status" value="1"/>
</dbReference>
<organism evidence="9 10">
    <name type="scientific">Candidatus Thermokryptus mobilis</name>
    <dbReference type="NCBI Taxonomy" id="1643428"/>
    <lineage>
        <taxon>Bacteria</taxon>
        <taxon>Pseudomonadati</taxon>
        <taxon>Candidatus Kryptoniota</taxon>
        <taxon>Candidatus Thermokryptus</taxon>
    </lineage>
</organism>
<name>A0A0S4N419_9BACT</name>
<dbReference type="GO" id="GO:0051539">
    <property type="term" value="F:4 iron, 4 sulfur cluster binding"/>
    <property type="evidence" value="ECO:0007669"/>
    <property type="project" value="UniProtKB-KW"/>
</dbReference>
<dbReference type="AlphaFoldDB" id="A0A0S4N419"/>
<evidence type="ECO:0000256" key="3">
    <source>
        <dbReference type="ARBA" id="ARBA00022723"/>
    </source>
</evidence>
<protein>
    <submittedName>
        <fullName evidence="9">Ferredoxin-type protein NapG</fullName>
    </submittedName>
</protein>
<dbReference type="InterPro" id="IPR050572">
    <property type="entry name" value="Fe-S_Ferredoxin"/>
</dbReference>
<feature type="domain" description="4Fe-4S ferredoxin-type" evidence="8">
    <location>
        <begin position="97"/>
        <end position="129"/>
    </location>
</feature>
<dbReference type="Proteomes" id="UP000320623">
    <property type="component" value="Unassembled WGS sequence"/>
</dbReference>
<keyword evidence="6" id="KW-0408">Iron</keyword>
<keyword evidence="4" id="KW-0677">Repeat</keyword>
<dbReference type="GO" id="GO:0046872">
    <property type="term" value="F:metal ion binding"/>
    <property type="evidence" value="ECO:0007669"/>
    <property type="project" value="UniProtKB-KW"/>
</dbReference>
<evidence type="ECO:0000256" key="1">
    <source>
        <dbReference type="ARBA" id="ARBA00022448"/>
    </source>
</evidence>
<dbReference type="PROSITE" id="PS51379">
    <property type="entry name" value="4FE4S_FER_2"/>
    <property type="match status" value="4"/>
</dbReference>
<keyword evidence="3" id="KW-0479">Metal-binding</keyword>
<evidence type="ECO:0000313" key="10">
    <source>
        <dbReference type="Proteomes" id="UP000320623"/>
    </source>
</evidence>
<dbReference type="SUPFAM" id="SSF54862">
    <property type="entry name" value="4Fe-4S ferredoxins"/>
    <property type="match status" value="1"/>
</dbReference>
<dbReference type="Pfam" id="PF12838">
    <property type="entry name" value="Fer4_7"/>
    <property type="match status" value="1"/>
</dbReference>
<dbReference type="InterPro" id="IPR017900">
    <property type="entry name" value="4Fe4S_Fe_S_CS"/>
</dbReference>
<dbReference type="PANTHER" id="PTHR43687">
    <property type="entry name" value="ADENYLYLSULFATE REDUCTASE, BETA SUBUNIT"/>
    <property type="match status" value="1"/>
</dbReference>
<dbReference type="Gene3D" id="3.30.70.20">
    <property type="match status" value="2"/>
</dbReference>
<dbReference type="PANTHER" id="PTHR43687:SF6">
    <property type="entry name" value="L-ASPARTATE SEMIALDEHYDE SULFURTRANSFERASE IRON-SULFUR SUBUNIT"/>
    <property type="match status" value="1"/>
</dbReference>
<dbReference type="RefSeq" id="WP_140944812.1">
    <property type="nucleotide sequence ID" value="NZ_FAOO01000006.1"/>
</dbReference>
<evidence type="ECO:0000256" key="2">
    <source>
        <dbReference type="ARBA" id="ARBA00022485"/>
    </source>
</evidence>